<dbReference type="SUPFAM" id="SSF52266">
    <property type="entry name" value="SGNH hydrolase"/>
    <property type="match status" value="1"/>
</dbReference>
<name>A0A1T4Z4H4_9ACTN</name>
<dbReference type="Gene3D" id="3.40.50.1110">
    <property type="entry name" value="SGNH hydrolase"/>
    <property type="match status" value="1"/>
</dbReference>
<dbReference type="InterPro" id="IPR013830">
    <property type="entry name" value="SGNH_hydro"/>
</dbReference>
<dbReference type="InterPro" id="IPR036514">
    <property type="entry name" value="SGNH_hydro_sf"/>
</dbReference>
<sequence>MAARTIVITVVRVHLVPLGRVAAALALATTALTACSTAPVPPASDTGPQYLAIGDSYASGFRPALDGEPAQNTTSGFAWKIARDRGLELVNVSCAGITAVDFLEGEACDEARRGADAPPVTGGSGAEEMTRHLDRYGDEIELVTVVLGLNDLRRCSLDSALRACAQETVPATTEAIDELLTLIRDRVGEDVPILGLTYPDFWTGEPVLQPEAESAPAIADATVDLFRRILNPALRAVYAKHGATFVDVTREFGAYGPSARTVETPEFGTLPARAEDVCRWTYFCALGDPHPTSAGHTEIARIVQEALDG</sequence>
<reference evidence="4" key="1">
    <citation type="submission" date="2017-02" db="EMBL/GenBank/DDBJ databases">
        <authorList>
            <person name="Varghese N."/>
            <person name="Submissions S."/>
        </authorList>
    </citation>
    <scope>NUCLEOTIDE SEQUENCE [LARGE SCALE GENOMIC DNA]</scope>
    <source>
        <strain evidence="4">9H-4</strain>
    </source>
</reference>
<dbReference type="Proteomes" id="UP000191040">
    <property type="component" value="Chromosome I"/>
</dbReference>
<dbReference type="AlphaFoldDB" id="A0A1T4Z4H4"/>
<keyword evidence="1" id="KW-0732">Signal</keyword>
<evidence type="ECO:0000313" key="3">
    <source>
        <dbReference type="EMBL" id="SKB08768.1"/>
    </source>
</evidence>
<dbReference type="EMBL" id="LT796768">
    <property type="protein sequence ID" value="SKB08768.1"/>
    <property type="molecule type" value="Genomic_DNA"/>
</dbReference>
<keyword evidence="3" id="KW-0378">Hydrolase</keyword>
<dbReference type="Pfam" id="PF13472">
    <property type="entry name" value="Lipase_GDSL_2"/>
    <property type="match status" value="1"/>
</dbReference>
<organism evidence="3 4">
    <name type="scientific">Aeromicrobium choanae</name>
    <dbReference type="NCBI Taxonomy" id="1736691"/>
    <lineage>
        <taxon>Bacteria</taxon>
        <taxon>Bacillati</taxon>
        <taxon>Actinomycetota</taxon>
        <taxon>Actinomycetes</taxon>
        <taxon>Propionibacteriales</taxon>
        <taxon>Nocardioidaceae</taxon>
        <taxon>Aeromicrobium</taxon>
    </lineage>
</organism>
<dbReference type="OrthoDB" id="5503950at2"/>
<dbReference type="STRING" id="1736691.SAMN06295964_2318"/>
<protein>
    <submittedName>
        <fullName evidence="3">GDSL-like Lipase/Acylhydrolase family protein</fullName>
    </submittedName>
</protein>
<keyword evidence="4" id="KW-1185">Reference proteome</keyword>
<feature type="signal peptide" evidence="1">
    <location>
        <begin position="1"/>
        <end position="33"/>
    </location>
</feature>
<gene>
    <name evidence="3" type="ORF">SAMN06295964_2318</name>
</gene>
<feature type="domain" description="SGNH hydrolase-type esterase" evidence="2">
    <location>
        <begin position="52"/>
        <end position="296"/>
    </location>
</feature>
<evidence type="ECO:0000313" key="4">
    <source>
        <dbReference type="Proteomes" id="UP000191040"/>
    </source>
</evidence>
<dbReference type="GO" id="GO:0016787">
    <property type="term" value="F:hydrolase activity"/>
    <property type="evidence" value="ECO:0007669"/>
    <property type="project" value="UniProtKB-KW"/>
</dbReference>
<feature type="chain" id="PRO_5039492876" evidence="1">
    <location>
        <begin position="34"/>
        <end position="309"/>
    </location>
</feature>
<evidence type="ECO:0000256" key="1">
    <source>
        <dbReference type="SAM" id="SignalP"/>
    </source>
</evidence>
<evidence type="ECO:0000259" key="2">
    <source>
        <dbReference type="Pfam" id="PF13472"/>
    </source>
</evidence>
<proteinExistence type="predicted"/>
<dbReference type="PROSITE" id="PS51257">
    <property type="entry name" value="PROKAR_LIPOPROTEIN"/>
    <property type="match status" value="1"/>
</dbReference>
<accession>A0A1T4Z4H4</accession>